<dbReference type="AlphaFoldDB" id="A8M9I6"/>
<accession>A8M9I6</accession>
<evidence type="ECO:0000313" key="2">
    <source>
        <dbReference type="Proteomes" id="UP000001137"/>
    </source>
</evidence>
<dbReference type="RefSeq" id="WP_012185087.1">
    <property type="nucleotide sequence ID" value="NC_009954.1"/>
</dbReference>
<keyword evidence="2" id="KW-1185">Reference proteome</keyword>
<organism evidence="1 2">
    <name type="scientific">Caldivirga maquilingensis (strain ATCC 700844 / DSM 13496 / JCM 10307 / IC-167)</name>
    <dbReference type="NCBI Taxonomy" id="397948"/>
    <lineage>
        <taxon>Archaea</taxon>
        <taxon>Thermoproteota</taxon>
        <taxon>Thermoprotei</taxon>
        <taxon>Thermoproteales</taxon>
        <taxon>Thermoproteaceae</taxon>
        <taxon>Caldivirga</taxon>
    </lineage>
</organism>
<dbReference type="Proteomes" id="UP000001137">
    <property type="component" value="Chromosome"/>
</dbReference>
<gene>
    <name evidence="1" type="ordered locus">Cmaq_0013</name>
</gene>
<dbReference type="STRING" id="397948.Cmaq_0013"/>
<dbReference type="KEGG" id="cma:Cmaq_0013"/>
<protein>
    <recommendedName>
        <fullName evidence="3">Glycosyl transferase family 2</fullName>
    </recommendedName>
</protein>
<reference evidence="1 2" key="1">
    <citation type="submission" date="2007-10" db="EMBL/GenBank/DDBJ databases">
        <title>Complete sequence of Caldivirga maquilingensis IC-167.</title>
        <authorList>
            <consortium name="US DOE Joint Genome Institute"/>
            <person name="Copeland A."/>
            <person name="Lucas S."/>
            <person name="Lapidus A."/>
            <person name="Barry K."/>
            <person name="Glavina del Rio T."/>
            <person name="Dalin E."/>
            <person name="Tice H."/>
            <person name="Pitluck S."/>
            <person name="Saunders E."/>
            <person name="Brettin T."/>
            <person name="Bruce D."/>
            <person name="Detter J.C."/>
            <person name="Han C."/>
            <person name="Schmutz J."/>
            <person name="Larimer F."/>
            <person name="Land M."/>
            <person name="Hauser L."/>
            <person name="Kyrpides N."/>
            <person name="Ivanova N."/>
            <person name="Biddle J.F."/>
            <person name="Zhang Z."/>
            <person name="Fitz-Gibbon S.T."/>
            <person name="Lowe T.M."/>
            <person name="Saltikov C."/>
            <person name="House C.H."/>
            <person name="Richardson P."/>
        </authorList>
    </citation>
    <scope>NUCLEOTIDE SEQUENCE [LARGE SCALE GENOMIC DNA]</scope>
    <source>
        <strain evidence="2">ATCC 700844 / DSM 13496 / JCM 10307 / IC-167</strain>
    </source>
</reference>
<proteinExistence type="predicted"/>
<dbReference type="EMBL" id="CP000852">
    <property type="protein sequence ID" value="ABW00867.1"/>
    <property type="molecule type" value="Genomic_DNA"/>
</dbReference>
<dbReference type="eggNOG" id="arCOG06064">
    <property type="taxonomic scope" value="Archaea"/>
</dbReference>
<dbReference type="GeneID" id="5710167"/>
<evidence type="ECO:0008006" key="3">
    <source>
        <dbReference type="Google" id="ProtNLM"/>
    </source>
</evidence>
<evidence type="ECO:0000313" key="1">
    <source>
        <dbReference type="EMBL" id="ABW00867.1"/>
    </source>
</evidence>
<dbReference type="HOGENOM" id="CLU_982191_0_0_2"/>
<sequence length="283" mass="32770">MDTLITYLPFYRIHEVIDYFMVNAKLLNVKHRIVYVDNVFKDRQVELLRRILPEDVEVRYGNWRDRNLTFMRIIRDAKEEGLDALVVDSDNLLEDELAEADHELISKFNYYTVLDHETKGRAIFLSRSIKLGDINVNGRSIEVYGYRIPGFWKAIFFIGPKQAVRLSKPLLDSVNLSTLGKIEESLRDMEPGIRLYVSDETTLGLLLYYSGVRVMPWVTMSHHMHHGSTTVNDMRTLKLLVATAHAQLGRGLVARGMGGRVLWYLSRYKISQLLNFIVSYVVN</sequence>
<name>A8M9I6_CALMQ</name>
<dbReference type="OrthoDB" id="27741at2157"/>